<dbReference type="PANTHER" id="PTHR42743">
    <property type="entry name" value="AMINO-ACID AMINOTRANSFERASE"/>
    <property type="match status" value="1"/>
</dbReference>
<evidence type="ECO:0000256" key="6">
    <source>
        <dbReference type="ARBA" id="ARBA00022576"/>
    </source>
</evidence>
<comment type="caution">
    <text evidence="13">The sequence shown here is derived from an EMBL/GenBank/DDBJ whole genome shotgun (WGS) entry which is preliminary data.</text>
</comment>
<evidence type="ECO:0000256" key="3">
    <source>
        <dbReference type="ARBA" id="ARBA00011738"/>
    </source>
</evidence>
<dbReference type="Gene3D" id="3.30.470.10">
    <property type="match status" value="1"/>
</dbReference>
<name>A0ABR5MNS4_9BACI</name>
<evidence type="ECO:0000256" key="1">
    <source>
        <dbReference type="ARBA" id="ARBA00001933"/>
    </source>
</evidence>
<evidence type="ECO:0000256" key="12">
    <source>
        <dbReference type="ARBA" id="ARBA00047911"/>
    </source>
</evidence>
<keyword evidence="14" id="KW-1185">Reference proteome</keyword>
<evidence type="ECO:0000256" key="5">
    <source>
        <dbReference type="ARBA" id="ARBA00021779"/>
    </source>
</evidence>
<reference evidence="13 14" key="1">
    <citation type="submission" date="2015-07" db="EMBL/GenBank/DDBJ databases">
        <title>High-quality draft genome sequence of Oceanobacillus caeni HM6, a bacillus isolated from a human feces.</title>
        <authorList>
            <person name="Kumar J."/>
            <person name="Verma M.K."/>
            <person name="Pandey R."/>
            <person name="Bhambi M."/>
            <person name="Chauhan N."/>
        </authorList>
    </citation>
    <scope>NUCLEOTIDE SEQUENCE [LARGE SCALE GENOMIC DNA]</scope>
    <source>
        <strain evidence="13 14">HM6</strain>
    </source>
</reference>
<evidence type="ECO:0000313" key="13">
    <source>
        <dbReference type="EMBL" id="KPH79240.1"/>
    </source>
</evidence>
<keyword evidence="7" id="KW-0808">Transferase</keyword>
<evidence type="ECO:0000256" key="10">
    <source>
        <dbReference type="ARBA" id="ARBA00033316"/>
    </source>
</evidence>
<dbReference type="InterPro" id="IPR043132">
    <property type="entry name" value="BCAT-like_C"/>
</dbReference>
<dbReference type="Pfam" id="PF01063">
    <property type="entry name" value="Aminotran_4"/>
    <property type="match status" value="1"/>
</dbReference>
<evidence type="ECO:0000256" key="11">
    <source>
        <dbReference type="ARBA" id="ARBA00033391"/>
    </source>
</evidence>
<dbReference type="EC" id="2.6.1.21" evidence="4"/>
<gene>
    <name evidence="13" type="ORF">AFL42_00600</name>
</gene>
<dbReference type="GO" id="GO:0008483">
    <property type="term" value="F:transaminase activity"/>
    <property type="evidence" value="ECO:0007669"/>
    <property type="project" value="UniProtKB-KW"/>
</dbReference>
<sequence length="289" mass="33274">MAIYPIILTQTKFMHHDHLKYPFEERGLQFGDGIYEVIRIYQGEYYLFEEHVDRLYRSAEAIKLTLPFSKEELKDLLLELINRNKMKKDGKLYLQATRGSAPRDHIFPKDVLPNIYGYIQELPRNVNHLNNGVKAITERDTRWENCYIKSLNLLPNVLAKQEASENGCYEAILHKDGKVTECSSSNVYLVKNGKIFTHPATNNILHGCVRMAVERFAKDLNIDFIEDAFSLEEIANADELFLSSSTSEILPIIQVDKTIISDGKPGKVTRMLQAAYEQDAKLAKQRLEY</sequence>
<dbReference type="NCBIfam" id="TIGR01121">
    <property type="entry name" value="D_amino_aminoT"/>
    <property type="match status" value="1"/>
</dbReference>
<dbReference type="Gene3D" id="3.20.10.10">
    <property type="entry name" value="D-amino Acid Aminotransferase, subunit A, domain 2"/>
    <property type="match status" value="1"/>
</dbReference>
<evidence type="ECO:0000256" key="9">
    <source>
        <dbReference type="ARBA" id="ARBA00030138"/>
    </source>
</evidence>
<evidence type="ECO:0000256" key="4">
    <source>
        <dbReference type="ARBA" id="ARBA00012874"/>
    </source>
</evidence>
<dbReference type="RefSeq" id="WP_060667502.1">
    <property type="nucleotide sequence ID" value="NZ_LGTK01000001.1"/>
</dbReference>
<dbReference type="EMBL" id="LGTK01000001">
    <property type="protein sequence ID" value="KPH79240.1"/>
    <property type="molecule type" value="Genomic_DNA"/>
</dbReference>
<dbReference type="Proteomes" id="UP000037854">
    <property type="component" value="Unassembled WGS sequence"/>
</dbReference>
<dbReference type="InterPro" id="IPR050571">
    <property type="entry name" value="Class-IV_PLP-Dep_Aminotrnsfr"/>
</dbReference>
<comment type="catalytic activity">
    <reaction evidence="12">
        <text>D-alanine + 2-oxoglutarate = D-glutamate + pyruvate</text>
        <dbReference type="Rhea" id="RHEA:15869"/>
        <dbReference type="ChEBI" id="CHEBI:15361"/>
        <dbReference type="ChEBI" id="CHEBI:16810"/>
        <dbReference type="ChEBI" id="CHEBI:29986"/>
        <dbReference type="ChEBI" id="CHEBI:57416"/>
        <dbReference type="EC" id="2.6.1.21"/>
    </reaction>
</comment>
<evidence type="ECO:0000256" key="7">
    <source>
        <dbReference type="ARBA" id="ARBA00022679"/>
    </source>
</evidence>
<evidence type="ECO:0000256" key="8">
    <source>
        <dbReference type="ARBA" id="ARBA00022898"/>
    </source>
</evidence>
<accession>A0ABR5MNS4</accession>
<dbReference type="CDD" id="cd01558">
    <property type="entry name" value="D-AAT_like"/>
    <property type="match status" value="1"/>
</dbReference>
<comment type="subunit">
    <text evidence="3">Homodimer.</text>
</comment>
<organism evidence="13 14">
    <name type="scientific">Oceanobacillus caeni</name>
    <dbReference type="NCBI Taxonomy" id="405946"/>
    <lineage>
        <taxon>Bacteria</taxon>
        <taxon>Bacillati</taxon>
        <taxon>Bacillota</taxon>
        <taxon>Bacilli</taxon>
        <taxon>Bacillales</taxon>
        <taxon>Bacillaceae</taxon>
        <taxon>Oceanobacillus</taxon>
    </lineage>
</organism>
<proteinExistence type="inferred from homology"/>
<protein>
    <recommendedName>
        <fullName evidence="5">D-alanine aminotransferase</fullName>
        <ecNumber evidence="4">2.6.1.21</ecNumber>
    </recommendedName>
    <alternativeName>
        <fullName evidence="11">D-amino acid aminotransferase</fullName>
    </alternativeName>
    <alternativeName>
        <fullName evidence="9">D-amino acid transaminase</fullName>
    </alternativeName>
    <alternativeName>
        <fullName evidence="10">D-aspartate aminotransferase</fullName>
    </alternativeName>
</protein>
<comment type="similarity">
    <text evidence="2">Belongs to the class-IV pyridoxal-phosphate-dependent aminotransferase family.</text>
</comment>
<dbReference type="PANTHER" id="PTHR42743:SF10">
    <property type="entry name" value="D-ALANINE AMINOTRANSFERASE"/>
    <property type="match status" value="1"/>
</dbReference>
<comment type="cofactor">
    <cofactor evidence="1">
        <name>pyridoxal 5'-phosphate</name>
        <dbReference type="ChEBI" id="CHEBI:597326"/>
    </cofactor>
</comment>
<dbReference type="InterPro" id="IPR005784">
    <property type="entry name" value="D_amino_transT"/>
</dbReference>
<dbReference type="InterPro" id="IPR036038">
    <property type="entry name" value="Aminotransferase-like"/>
</dbReference>
<evidence type="ECO:0000256" key="2">
    <source>
        <dbReference type="ARBA" id="ARBA00009320"/>
    </source>
</evidence>
<dbReference type="InterPro" id="IPR043131">
    <property type="entry name" value="BCAT-like_N"/>
</dbReference>
<keyword evidence="8" id="KW-0663">Pyridoxal phosphate</keyword>
<keyword evidence="6 13" id="KW-0032">Aminotransferase</keyword>
<dbReference type="InterPro" id="IPR001544">
    <property type="entry name" value="Aminotrans_IV"/>
</dbReference>
<dbReference type="SUPFAM" id="SSF56752">
    <property type="entry name" value="D-aminoacid aminotransferase-like PLP-dependent enzymes"/>
    <property type="match status" value="1"/>
</dbReference>
<evidence type="ECO:0000313" key="14">
    <source>
        <dbReference type="Proteomes" id="UP000037854"/>
    </source>
</evidence>